<evidence type="ECO:0000313" key="1">
    <source>
        <dbReference type="EMBL" id="MBA5689641.1"/>
    </source>
</evidence>
<accession>A0A7W2IMK7</accession>
<dbReference type="AlphaFoldDB" id="A0A7W2IMK7"/>
<comment type="caution">
    <text evidence="1">The sequence shown here is derived from an EMBL/GenBank/DDBJ whole genome shotgun (WGS) entry which is preliminary data.</text>
</comment>
<protein>
    <recommendedName>
        <fullName evidence="3">HEPN domain-containing protein</fullName>
    </recommendedName>
</protein>
<reference evidence="1 2" key="1">
    <citation type="submission" date="2020-07" db="EMBL/GenBank/DDBJ databases">
        <title>Novel species isolated from subtropical streams in China.</title>
        <authorList>
            <person name="Lu H."/>
        </authorList>
    </citation>
    <scope>NUCLEOTIDE SEQUENCE [LARGE SCALE GENOMIC DNA]</scope>
    <source>
        <strain evidence="1 2">LX47W</strain>
    </source>
</reference>
<name>A0A7W2IMK7_9BURK</name>
<proteinExistence type="predicted"/>
<sequence>MTSPTITDSVSLTLPQISIAEAKPPETYLGIAHHMLLGVKILASASLPPSLPLAMLSAHVLECALKAYLSRSGDDSRLMKKNLRHNLNALWSLANAEGLKIPSQPYPWVEILSHLHDSPYYLRYSTGVHCLQTPAPQPMVAELENFVTIVRTQLS</sequence>
<evidence type="ECO:0008006" key="3">
    <source>
        <dbReference type="Google" id="ProtNLM"/>
    </source>
</evidence>
<dbReference type="Proteomes" id="UP000573499">
    <property type="component" value="Unassembled WGS sequence"/>
</dbReference>
<dbReference type="EMBL" id="JACEZU010000012">
    <property type="protein sequence ID" value="MBA5689641.1"/>
    <property type="molecule type" value="Genomic_DNA"/>
</dbReference>
<organism evidence="1 2">
    <name type="scientific">Rugamonas apoptosis</name>
    <dbReference type="NCBI Taxonomy" id="2758570"/>
    <lineage>
        <taxon>Bacteria</taxon>
        <taxon>Pseudomonadati</taxon>
        <taxon>Pseudomonadota</taxon>
        <taxon>Betaproteobacteria</taxon>
        <taxon>Burkholderiales</taxon>
        <taxon>Oxalobacteraceae</taxon>
        <taxon>Telluria group</taxon>
        <taxon>Rugamonas</taxon>
    </lineage>
</organism>
<evidence type="ECO:0000313" key="2">
    <source>
        <dbReference type="Proteomes" id="UP000573499"/>
    </source>
</evidence>
<gene>
    <name evidence="1" type="ORF">H3H39_21590</name>
</gene>
<keyword evidence="2" id="KW-1185">Reference proteome</keyword>
<dbReference type="RefSeq" id="WP_182156428.1">
    <property type="nucleotide sequence ID" value="NZ_JACEZU010000012.1"/>
</dbReference>